<feature type="transmembrane region" description="Helical" evidence="1">
    <location>
        <begin position="12"/>
        <end position="30"/>
    </location>
</feature>
<dbReference type="EMBL" id="JBHUIM010000001">
    <property type="protein sequence ID" value="MFD2245219.1"/>
    <property type="molecule type" value="Genomic_DNA"/>
</dbReference>
<comment type="caution">
    <text evidence="2">The sequence shown here is derived from an EMBL/GenBank/DDBJ whole genome shotgun (WGS) entry which is preliminary data.</text>
</comment>
<keyword evidence="1" id="KW-0812">Transmembrane</keyword>
<organism evidence="2 3">
    <name type="scientific">Pontibacter ruber</name>
    <dbReference type="NCBI Taxonomy" id="1343895"/>
    <lineage>
        <taxon>Bacteria</taxon>
        <taxon>Pseudomonadati</taxon>
        <taxon>Bacteroidota</taxon>
        <taxon>Cytophagia</taxon>
        <taxon>Cytophagales</taxon>
        <taxon>Hymenobacteraceae</taxon>
        <taxon>Pontibacter</taxon>
    </lineage>
</organism>
<reference evidence="3" key="1">
    <citation type="journal article" date="2019" name="Int. J. Syst. Evol. Microbiol.">
        <title>The Global Catalogue of Microorganisms (GCM) 10K type strain sequencing project: providing services to taxonomists for standard genome sequencing and annotation.</title>
        <authorList>
            <consortium name="The Broad Institute Genomics Platform"/>
            <consortium name="The Broad Institute Genome Sequencing Center for Infectious Disease"/>
            <person name="Wu L."/>
            <person name="Ma J."/>
        </authorList>
    </citation>
    <scope>NUCLEOTIDE SEQUENCE [LARGE SCALE GENOMIC DNA]</scope>
    <source>
        <strain evidence="3">CGMCC 4.1782</strain>
    </source>
</reference>
<name>A0ABW5CVE9_9BACT</name>
<accession>A0ABW5CVE9</accession>
<gene>
    <name evidence="2" type="ORF">ACFSKP_03065</name>
</gene>
<evidence type="ECO:0000256" key="1">
    <source>
        <dbReference type="SAM" id="Phobius"/>
    </source>
</evidence>
<evidence type="ECO:0000313" key="2">
    <source>
        <dbReference type="EMBL" id="MFD2245219.1"/>
    </source>
</evidence>
<keyword evidence="1" id="KW-0472">Membrane</keyword>
<feature type="transmembrane region" description="Helical" evidence="1">
    <location>
        <begin position="36"/>
        <end position="56"/>
    </location>
</feature>
<dbReference type="Proteomes" id="UP001597374">
    <property type="component" value="Unassembled WGS sequence"/>
</dbReference>
<dbReference type="RefSeq" id="WP_250429324.1">
    <property type="nucleotide sequence ID" value="NZ_JALPRR010000002.1"/>
</dbReference>
<keyword evidence="3" id="KW-1185">Reference proteome</keyword>
<evidence type="ECO:0000313" key="3">
    <source>
        <dbReference type="Proteomes" id="UP001597374"/>
    </source>
</evidence>
<sequence>MLAETRSCGGGLRYDLILILILILIPGDWLKYKLMARASSLVIAIVGPLALLSILIGRRPSI</sequence>
<keyword evidence="1" id="KW-1133">Transmembrane helix</keyword>
<protein>
    <submittedName>
        <fullName evidence="2">Uncharacterized protein</fullName>
    </submittedName>
</protein>
<proteinExistence type="predicted"/>